<organism evidence="5 6">
    <name type="scientific">Anabaenopsis elenkinii CCIBt3563</name>
    <dbReference type="NCBI Taxonomy" id="2779889"/>
    <lineage>
        <taxon>Bacteria</taxon>
        <taxon>Bacillati</taxon>
        <taxon>Cyanobacteriota</taxon>
        <taxon>Cyanophyceae</taxon>
        <taxon>Nostocales</taxon>
        <taxon>Nodulariaceae</taxon>
        <taxon>Anabaenopsis</taxon>
    </lineage>
</organism>
<dbReference type="InterPro" id="IPR036412">
    <property type="entry name" value="HAD-like_sf"/>
</dbReference>
<accession>A0A7S6RF22</accession>
<keyword evidence="3" id="KW-0479">Metal-binding</keyword>
<dbReference type="PANTHER" id="PTHR46193">
    <property type="entry name" value="6-PHOSPHOGLUCONATE PHOSPHATASE"/>
    <property type="match status" value="1"/>
</dbReference>
<evidence type="ECO:0000256" key="2">
    <source>
        <dbReference type="ARBA" id="ARBA00006171"/>
    </source>
</evidence>
<name>A0A7S6RF22_9CYAN</name>
<dbReference type="Pfam" id="PF00702">
    <property type="entry name" value="Hydrolase"/>
    <property type="match status" value="1"/>
</dbReference>
<evidence type="ECO:0000313" key="6">
    <source>
        <dbReference type="Proteomes" id="UP000593846"/>
    </source>
</evidence>
<dbReference type="GO" id="GO:0003824">
    <property type="term" value="F:catalytic activity"/>
    <property type="evidence" value="ECO:0007669"/>
    <property type="project" value="UniProtKB-ARBA"/>
</dbReference>
<keyword evidence="4" id="KW-0460">Magnesium</keyword>
<dbReference type="RefSeq" id="WP_200989190.1">
    <property type="nucleotide sequence ID" value="NZ_CP063311.1"/>
</dbReference>
<reference evidence="6" key="1">
    <citation type="submission" date="2020-10" db="EMBL/GenBank/DDBJ databases">
        <title>Genome-based taxonomic classification of the species Anabaenopsis elenkinii.</title>
        <authorList>
            <person name="Delbaje E."/>
            <person name="Andreote A.P.D."/>
            <person name="Pellegrinetti T.A."/>
            <person name="Cruz R.B."/>
            <person name="Branco L.H.Z."/>
            <person name="Fiore M.F."/>
        </authorList>
    </citation>
    <scope>NUCLEOTIDE SEQUENCE [LARGE SCALE GENOMIC DNA]</scope>
    <source>
        <strain evidence="6">CCIBt3563</strain>
    </source>
</reference>
<evidence type="ECO:0000256" key="1">
    <source>
        <dbReference type="ARBA" id="ARBA00001946"/>
    </source>
</evidence>
<dbReference type="GO" id="GO:0046872">
    <property type="term" value="F:metal ion binding"/>
    <property type="evidence" value="ECO:0007669"/>
    <property type="project" value="UniProtKB-KW"/>
</dbReference>
<dbReference type="InterPro" id="IPR051600">
    <property type="entry name" value="Beta-PGM-like"/>
</dbReference>
<sequence>MSLKAVLFDFKSVIINHEQIHSQLIDEILIQENLQPQKLGEGQALYRRSDRTYLQELLSSRGRVVSQEYLNKLLHQKAQAYVQQLENIPELPLYPGVLNFINQVRSLSISPDDGQTVKLALISGAIRQEIELVLERALLSEYFSVIIADDDLSATQSQPDAYLLAVERLNQLYPDFHLQPAECLAIEGTPVGVAAAKQAHIQVLGVAHNYPFHMLQRRCNWTVDYLYDLELERVQEVFLQKDIKLTAPGC</sequence>
<dbReference type="PANTHER" id="PTHR46193:SF21">
    <property type="entry name" value="SLL1138 PROTEIN"/>
    <property type="match status" value="1"/>
</dbReference>
<comment type="similarity">
    <text evidence="2">Belongs to the HAD-like hydrolase superfamily. CbbY/CbbZ/Gph/YieH family.</text>
</comment>
<dbReference type="InterPro" id="IPR023214">
    <property type="entry name" value="HAD_sf"/>
</dbReference>
<comment type="cofactor">
    <cofactor evidence="1">
        <name>Mg(2+)</name>
        <dbReference type="ChEBI" id="CHEBI:18420"/>
    </cofactor>
</comment>
<evidence type="ECO:0000313" key="5">
    <source>
        <dbReference type="EMBL" id="QOV23643.1"/>
    </source>
</evidence>
<dbReference type="Proteomes" id="UP000593846">
    <property type="component" value="Chromosome"/>
</dbReference>
<dbReference type="InterPro" id="IPR023198">
    <property type="entry name" value="PGP-like_dom2"/>
</dbReference>
<gene>
    <name evidence="5" type="ORF">IM676_04940</name>
</gene>
<dbReference type="AlphaFoldDB" id="A0A7S6RF22"/>
<protein>
    <submittedName>
        <fullName evidence="5">HAD family phosphatase</fullName>
    </submittedName>
</protein>
<evidence type="ECO:0000256" key="4">
    <source>
        <dbReference type="ARBA" id="ARBA00022842"/>
    </source>
</evidence>
<dbReference type="KEGG" id="aee:IM676_04940"/>
<evidence type="ECO:0000256" key="3">
    <source>
        <dbReference type="ARBA" id="ARBA00022723"/>
    </source>
</evidence>
<keyword evidence="6" id="KW-1185">Reference proteome</keyword>
<dbReference type="Gene3D" id="1.10.150.240">
    <property type="entry name" value="Putative phosphatase, domain 2"/>
    <property type="match status" value="1"/>
</dbReference>
<dbReference type="EMBL" id="CP063311">
    <property type="protein sequence ID" value="QOV23643.1"/>
    <property type="molecule type" value="Genomic_DNA"/>
</dbReference>
<dbReference type="SUPFAM" id="SSF56784">
    <property type="entry name" value="HAD-like"/>
    <property type="match status" value="1"/>
</dbReference>
<dbReference type="Gene3D" id="3.40.50.1000">
    <property type="entry name" value="HAD superfamily/HAD-like"/>
    <property type="match status" value="1"/>
</dbReference>
<proteinExistence type="inferred from homology"/>